<keyword evidence="4 8" id="KW-0812">Transmembrane</keyword>
<accession>A0A542Y1P5</accession>
<dbReference type="PANTHER" id="PTHR30576">
    <property type="entry name" value="COLANIC BIOSYNTHESIS UDP-GLUCOSE LIPID CARRIER TRANSFERASE"/>
    <property type="match status" value="1"/>
</dbReference>
<proteinExistence type="inferred from homology"/>
<evidence type="ECO:0000313" key="10">
    <source>
        <dbReference type="EMBL" id="TQL42001.1"/>
    </source>
</evidence>
<feature type="region of interest" description="Disordered" evidence="7">
    <location>
        <begin position="41"/>
        <end position="60"/>
    </location>
</feature>
<keyword evidence="3 10" id="KW-0808">Transferase</keyword>
<evidence type="ECO:0000313" key="11">
    <source>
        <dbReference type="Proteomes" id="UP000317998"/>
    </source>
</evidence>
<dbReference type="NCBIfam" id="TIGR03025">
    <property type="entry name" value="EPS_sugtrans"/>
    <property type="match status" value="1"/>
</dbReference>
<dbReference type="EMBL" id="VFOM01000004">
    <property type="protein sequence ID" value="TQL42001.1"/>
    <property type="molecule type" value="Genomic_DNA"/>
</dbReference>
<feature type="transmembrane region" description="Helical" evidence="8">
    <location>
        <begin position="100"/>
        <end position="119"/>
    </location>
</feature>
<feature type="transmembrane region" description="Helical" evidence="8">
    <location>
        <begin position="139"/>
        <end position="158"/>
    </location>
</feature>
<dbReference type="Proteomes" id="UP000317998">
    <property type="component" value="Unassembled WGS sequence"/>
</dbReference>
<dbReference type="InterPro" id="IPR017475">
    <property type="entry name" value="EPS_sugar_tfrase"/>
</dbReference>
<dbReference type="PANTHER" id="PTHR30576:SF10">
    <property type="entry name" value="SLL5057 PROTEIN"/>
    <property type="match status" value="1"/>
</dbReference>
<evidence type="ECO:0000256" key="3">
    <source>
        <dbReference type="ARBA" id="ARBA00022679"/>
    </source>
</evidence>
<dbReference type="GO" id="GO:0016780">
    <property type="term" value="F:phosphotransferase activity, for other substituted phosphate groups"/>
    <property type="evidence" value="ECO:0007669"/>
    <property type="project" value="TreeGrafter"/>
</dbReference>
<feature type="transmembrane region" description="Helical" evidence="8">
    <location>
        <begin position="72"/>
        <end position="94"/>
    </location>
</feature>
<dbReference type="GO" id="GO:0016020">
    <property type="term" value="C:membrane"/>
    <property type="evidence" value="ECO:0007669"/>
    <property type="project" value="UniProtKB-SubCell"/>
</dbReference>
<sequence length="528" mass="57124">MTTPEPHVPSFPTATFASPAEQLRAQHLAPQSTAPRLRLVEPNLPSTHPTPTQAAPGSGTAWTRKYRDRLRLSDSIVVIAAVAASAIVSAPSLAAEASAIAGHWAIAALVAALWLVSLAALHTRDTRVLSVGIAEYKRVVSACTMTFGLLAIAFVIVQVDSVRWYFVIALPIGVVALVLGRWIWRRWLLWQGRRGNALSRVIVVGQRADVEYVVAQIAKNSGAAYTVVGAVIDSDGSGIRHGLPDSLPVCYSLDTVASTAERLGADAVVVAGPPVGQGDFIRTLAWDLEGTATALILATNLANIAGPRIHLRPIEGLPLIHVEIPQFEGGKHVLKRAFDIVAAGAALLLLSPVFAALALIVRLDSPGPALFRQERVGRDGNTFTIMKFRSMVTTATADLAGLLDSNNGAGLLFKMKNDPRVTRAGRYLRKYSLDELPQLWNIFIGDMSLVGPRPPLATEVADYETHVHRRLYIRPGLTGMWQVNGRSDLGWEESVQLDLYYVENWSLIGDIVILWRTARVVLKPVGAY</sequence>
<dbReference type="Pfam" id="PF02397">
    <property type="entry name" value="Bac_transf"/>
    <property type="match status" value="1"/>
</dbReference>
<evidence type="ECO:0000256" key="5">
    <source>
        <dbReference type="ARBA" id="ARBA00022989"/>
    </source>
</evidence>
<evidence type="ECO:0000256" key="2">
    <source>
        <dbReference type="ARBA" id="ARBA00006464"/>
    </source>
</evidence>
<dbReference type="AlphaFoldDB" id="A0A542Y1P5"/>
<feature type="compositionally biased region" description="Polar residues" evidence="7">
    <location>
        <begin position="44"/>
        <end position="55"/>
    </location>
</feature>
<evidence type="ECO:0000256" key="7">
    <source>
        <dbReference type="SAM" id="MobiDB-lite"/>
    </source>
</evidence>
<comment type="similarity">
    <text evidence="2">Belongs to the bacterial sugar transferase family.</text>
</comment>
<dbReference type="RefSeq" id="WP_141881691.1">
    <property type="nucleotide sequence ID" value="NZ_VFOM01000004.1"/>
</dbReference>
<keyword evidence="6 8" id="KW-0472">Membrane</keyword>
<feature type="transmembrane region" description="Helical" evidence="8">
    <location>
        <begin position="340"/>
        <end position="361"/>
    </location>
</feature>
<feature type="domain" description="Bacterial sugar transferase" evidence="9">
    <location>
        <begin position="335"/>
        <end position="523"/>
    </location>
</feature>
<organism evidence="10 11">
    <name type="scientific">Homoserinimonas aerilata</name>
    <dbReference type="NCBI Taxonomy" id="1162970"/>
    <lineage>
        <taxon>Bacteria</taxon>
        <taxon>Bacillati</taxon>
        <taxon>Actinomycetota</taxon>
        <taxon>Actinomycetes</taxon>
        <taxon>Micrococcales</taxon>
        <taxon>Microbacteriaceae</taxon>
        <taxon>Homoserinimonas</taxon>
    </lineage>
</organism>
<feature type="transmembrane region" description="Helical" evidence="8">
    <location>
        <begin position="164"/>
        <end position="184"/>
    </location>
</feature>
<reference evidence="10 11" key="1">
    <citation type="submission" date="2019-06" db="EMBL/GenBank/DDBJ databases">
        <title>Sequencing the genomes of 1000 actinobacteria strains.</title>
        <authorList>
            <person name="Klenk H.-P."/>
        </authorList>
    </citation>
    <scope>NUCLEOTIDE SEQUENCE [LARGE SCALE GENOMIC DNA]</scope>
    <source>
        <strain evidence="10 11">DSM 26477</strain>
    </source>
</reference>
<dbReference type="Pfam" id="PF13727">
    <property type="entry name" value="CoA_binding_3"/>
    <property type="match status" value="1"/>
</dbReference>
<keyword evidence="5 8" id="KW-1133">Transmembrane helix</keyword>
<name>A0A542Y1P5_9MICO</name>
<evidence type="ECO:0000256" key="1">
    <source>
        <dbReference type="ARBA" id="ARBA00004141"/>
    </source>
</evidence>
<evidence type="ECO:0000256" key="8">
    <source>
        <dbReference type="SAM" id="Phobius"/>
    </source>
</evidence>
<dbReference type="InterPro" id="IPR003362">
    <property type="entry name" value="Bact_transf"/>
</dbReference>
<evidence type="ECO:0000256" key="4">
    <source>
        <dbReference type="ARBA" id="ARBA00022692"/>
    </source>
</evidence>
<gene>
    <name evidence="10" type="ORF">FB562_2591</name>
</gene>
<evidence type="ECO:0000256" key="6">
    <source>
        <dbReference type="ARBA" id="ARBA00023136"/>
    </source>
</evidence>
<protein>
    <submittedName>
        <fullName evidence="10">Undecaprenyl-phosphate galactose phosphotransferase WbaP/exopolysaccharide biosynthesis polyprenyl glycosylphosphotransferase</fullName>
    </submittedName>
</protein>
<comment type="subcellular location">
    <subcellularLocation>
        <location evidence="1">Membrane</location>
        <topology evidence="1">Multi-pass membrane protein</topology>
    </subcellularLocation>
</comment>
<evidence type="ECO:0000259" key="9">
    <source>
        <dbReference type="Pfam" id="PF02397"/>
    </source>
</evidence>
<dbReference type="OrthoDB" id="9808602at2"/>
<comment type="caution">
    <text evidence="10">The sequence shown here is derived from an EMBL/GenBank/DDBJ whole genome shotgun (WGS) entry which is preliminary data.</text>
</comment>
<keyword evidence="11" id="KW-1185">Reference proteome</keyword>